<dbReference type="GO" id="GO:0003677">
    <property type="term" value="F:DNA binding"/>
    <property type="evidence" value="ECO:0007669"/>
    <property type="project" value="UniProtKB-KW"/>
</dbReference>
<keyword evidence="8" id="KW-1185">Reference proteome</keyword>
<dbReference type="GO" id="GO:0003700">
    <property type="term" value="F:DNA-binding transcription factor activity"/>
    <property type="evidence" value="ECO:0007669"/>
    <property type="project" value="InterPro"/>
</dbReference>
<dbReference type="InterPro" id="IPR003035">
    <property type="entry name" value="RWP-RK_dom"/>
</dbReference>
<dbReference type="KEGG" id="mcha:111005457"/>
<gene>
    <name evidence="9" type="primary">LOC111005457</name>
</gene>
<dbReference type="RefSeq" id="XP_022132648.1">
    <property type="nucleotide sequence ID" value="XM_022276956.1"/>
</dbReference>
<sequence length="197" mass="22702">MSSSSNEECPSCLNNGKFHQPRNLPLLEQDLNFLPCSAAASEGSENQMKESYEPGGELLVIAEKKKRATSEHIAGITLSDLAKYFDLPITEASRNLNVGLTVLKRKCREFGIHRWPHRKIKSIDGLIRDLQEEAKHREEDHKALMAVTKRQRMLQSERESIEMTPFRELETETRRFRQDVFRRRHKARALESQGTSV</sequence>
<comment type="function">
    <text evidence="1">Putative transcription factor.</text>
</comment>
<dbReference type="Pfam" id="PF02042">
    <property type="entry name" value="RWP-RK"/>
    <property type="match status" value="1"/>
</dbReference>
<organism evidence="8 9">
    <name type="scientific">Momordica charantia</name>
    <name type="common">Bitter gourd</name>
    <name type="synonym">Balsam pear</name>
    <dbReference type="NCBI Taxonomy" id="3673"/>
    <lineage>
        <taxon>Eukaryota</taxon>
        <taxon>Viridiplantae</taxon>
        <taxon>Streptophyta</taxon>
        <taxon>Embryophyta</taxon>
        <taxon>Tracheophyta</taxon>
        <taxon>Spermatophyta</taxon>
        <taxon>Magnoliopsida</taxon>
        <taxon>eudicotyledons</taxon>
        <taxon>Gunneridae</taxon>
        <taxon>Pentapetalae</taxon>
        <taxon>rosids</taxon>
        <taxon>fabids</taxon>
        <taxon>Cucurbitales</taxon>
        <taxon>Cucurbitaceae</taxon>
        <taxon>Momordiceae</taxon>
        <taxon>Momordica</taxon>
    </lineage>
</organism>
<evidence type="ECO:0000313" key="9">
    <source>
        <dbReference type="RefSeq" id="XP_022132648.1"/>
    </source>
</evidence>
<evidence type="ECO:0000256" key="6">
    <source>
        <dbReference type="ARBA" id="ARBA00023242"/>
    </source>
</evidence>
<evidence type="ECO:0000313" key="8">
    <source>
        <dbReference type="Proteomes" id="UP000504603"/>
    </source>
</evidence>
<reference evidence="9" key="1">
    <citation type="submission" date="2025-08" db="UniProtKB">
        <authorList>
            <consortium name="RefSeq"/>
        </authorList>
    </citation>
    <scope>IDENTIFICATION</scope>
    <source>
        <strain evidence="9">OHB3-1</strain>
    </source>
</reference>
<keyword evidence="2" id="KW-0805">Transcription regulation</keyword>
<dbReference type="AlphaFoldDB" id="A0A6J1BWV1"/>
<protein>
    <submittedName>
        <fullName evidence="9">Protein RKD5</fullName>
    </submittedName>
</protein>
<dbReference type="OrthoDB" id="6270329at2759"/>
<feature type="domain" description="RWP-RK" evidence="7">
    <location>
        <begin position="58"/>
        <end position="143"/>
    </location>
</feature>
<keyword evidence="4" id="KW-0238">DNA-binding</keyword>
<accession>A0A6J1BWV1</accession>
<keyword evidence="3" id="KW-0175">Coiled coil</keyword>
<evidence type="ECO:0000256" key="1">
    <source>
        <dbReference type="ARBA" id="ARBA00004049"/>
    </source>
</evidence>
<evidence type="ECO:0000256" key="2">
    <source>
        <dbReference type="ARBA" id="ARBA00023015"/>
    </source>
</evidence>
<evidence type="ECO:0000256" key="5">
    <source>
        <dbReference type="ARBA" id="ARBA00023163"/>
    </source>
</evidence>
<evidence type="ECO:0000256" key="4">
    <source>
        <dbReference type="ARBA" id="ARBA00023125"/>
    </source>
</evidence>
<evidence type="ECO:0000259" key="7">
    <source>
        <dbReference type="PROSITE" id="PS51519"/>
    </source>
</evidence>
<keyword evidence="6" id="KW-0539">Nucleus</keyword>
<keyword evidence="5" id="KW-0804">Transcription</keyword>
<dbReference type="Proteomes" id="UP000504603">
    <property type="component" value="Unplaced"/>
</dbReference>
<proteinExistence type="predicted"/>
<dbReference type="PANTHER" id="PTHR46373">
    <property type="entry name" value="PROTEIN RKD4"/>
    <property type="match status" value="1"/>
</dbReference>
<evidence type="ECO:0000256" key="3">
    <source>
        <dbReference type="ARBA" id="ARBA00023054"/>
    </source>
</evidence>
<name>A0A6J1BWV1_MOMCH</name>
<dbReference type="InterPro" id="IPR044607">
    <property type="entry name" value="RKD-like"/>
</dbReference>
<dbReference type="PROSITE" id="PS51519">
    <property type="entry name" value="RWP_RK"/>
    <property type="match status" value="1"/>
</dbReference>
<dbReference type="PANTHER" id="PTHR46373:SF12">
    <property type="entry name" value="PROTEIN RKD5"/>
    <property type="match status" value="1"/>
</dbReference>
<dbReference type="GeneID" id="111005457"/>